<feature type="signal peptide" evidence="2">
    <location>
        <begin position="1"/>
        <end position="18"/>
    </location>
</feature>
<protein>
    <recommendedName>
        <fullName evidence="4">Band 7 domain-containing protein</fullName>
    </recommendedName>
</protein>
<evidence type="ECO:0000313" key="3">
    <source>
        <dbReference type="EMBL" id="CEM04733.1"/>
    </source>
</evidence>
<proteinExistence type="predicted"/>
<evidence type="ECO:0008006" key="4">
    <source>
        <dbReference type="Google" id="ProtNLM"/>
    </source>
</evidence>
<keyword evidence="2" id="KW-0732">Signal</keyword>
<evidence type="ECO:0000256" key="2">
    <source>
        <dbReference type="SAM" id="SignalP"/>
    </source>
</evidence>
<feature type="region of interest" description="Disordered" evidence="1">
    <location>
        <begin position="60"/>
        <end position="83"/>
    </location>
</feature>
<accession>A0A0G4F0V4</accession>
<feature type="chain" id="PRO_5005188585" description="Band 7 domain-containing protein" evidence="2">
    <location>
        <begin position="19"/>
        <end position="195"/>
    </location>
</feature>
<dbReference type="PhylomeDB" id="A0A0G4F0V4"/>
<gene>
    <name evidence="3" type="ORF">Cvel_14390</name>
</gene>
<dbReference type="VEuPathDB" id="CryptoDB:Cvel_14390"/>
<name>A0A0G4F0V4_9ALVE</name>
<dbReference type="AlphaFoldDB" id="A0A0G4F0V4"/>
<reference evidence="3" key="1">
    <citation type="submission" date="2014-11" db="EMBL/GenBank/DDBJ databases">
        <authorList>
            <person name="Otto D Thomas"/>
            <person name="Naeem Raeece"/>
        </authorList>
    </citation>
    <scope>NUCLEOTIDE SEQUENCE</scope>
</reference>
<dbReference type="EMBL" id="CDMZ01000024">
    <property type="protein sequence ID" value="CEM04733.1"/>
    <property type="molecule type" value="Genomic_DNA"/>
</dbReference>
<evidence type="ECO:0000256" key="1">
    <source>
        <dbReference type="SAM" id="MobiDB-lite"/>
    </source>
</evidence>
<organism evidence="3">
    <name type="scientific">Chromera velia CCMP2878</name>
    <dbReference type="NCBI Taxonomy" id="1169474"/>
    <lineage>
        <taxon>Eukaryota</taxon>
        <taxon>Sar</taxon>
        <taxon>Alveolata</taxon>
        <taxon>Colpodellida</taxon>
        <taxon>Chromeraceae</taxon>
        <taxon>Chromera</taxon>
    </lineage>
</organism>
<sequence>MVVATLSVWTIIFPAAVGWEWREVILTEAGKVIGAGEDVLLEAVGEPAIFRVGALEEEAREEHRDGGGSTYTEEAVGAGMARRRREEAIDDPMMMRGGEWFTRGEMEEERANREVQLQADIVLTHDRTAQARELAEVAREAIRQQEYLNANTYLDEAEALMQSVSRVIENELPLLYVDLQPGSNGFIMMQQLRES</sequence>